<dbReference type="Proteomes" id="UP000050356">
    <property type="component" value="Unassembled WGS sequence"/>
</dbReference>
<evidence type="ECO:0000313" key="2">
    <source>
        <dbReference type="Proteomes" id="UP000050356"/>
    </source>
</evidence>
<dbReference type="InterPro" id="IPR027417">
    <property type="entry name" value="P-loop_NTPase"/>
</dbReference>
<dbReference type="EMBL" id="LJQA01000146">
    <property type="protein sequence ID" value="KPW99382.1"/>
    <property type="molecule type" value="Genomic_DNA"/>
</dbReference>
<dbReference type="AlphaFoldDB" id="A0A0N8R6Z7"/>
<name>A0A0N8R6Z7_PSESX</name>
<protein>
    <submittedName>
        <fullName evidence="1">Transposition helper protein</fullName>
    </submittedName>
</protein>
<evidence type="ECO:0000313" key="1">
    <source>
        <dbReference type="EMBL" id="KPW99382.1"/>
    </source>
</evidence>
<dbReference type="PATRIC" id="fig|264451.4.peg.3182"/>
<gene>
    <name evidence="1" type="ORF">ALO50_02299</name>
</gene>
<dbReference type="SUPFAM" id="SSF52540">
    <property type="entry name" value="P-loop containing nucleoside triphosphate hydrolases"/>
    <property type="match status" value="1"/>
</dbReference>
<reference evidence="1 2" key="1">
    <citation type="submission" date="2015-09" db="EMBL/GenBank/DDBJ databases">
        <title>Genome announcement of multiple Pseudomonas syringae strains.</title>
        <authorList>
            <person name="Thakur S."/>
            <person name="Wang P.W."/>
            <person name="Gong Y."/>
            <person name="Weir B.S."/>
            <person name="Guttman D.S."/>
        </authorList>
    </citation>
    <scope>NUCLEOTIDE SEQUENCE [LARGE SCALE GENOMIC DNA]</scope>
    <source>
        <strain evidence="1 2">ICMP17524</strain>
    </source>
</reference>
<organism evidence="1 2">
    <name type="scientific">Pseudomonas syringae pv. cerasicola</name>
    <dbReference type="NCBI Taxonomy" id="264451"/>
    <lineage>
        <taxon>Bacteria</taxon>
        <taxon>Pseudomonadati</taxon>
        <taxon>Pseudomonadota</taxon>
        <taxon>Gammaproteobacteria</taxon>
        <taxon>Pseudomonadales</taxon>
        <taxon>Pseudomonadaceae</taxon>
        <taxon>Pseudomonas</taxon>
        <taxon>Pseudomonas syringae</taxon>
    </lineage>
</organism>
<dbReference type="InterPro" id="IPR008868">
    <property type="entry name" value="TniB"/>
</dbReference>
<proteinExistence type="predicted"/>
<dbReference type="RefSeq" id="WP_057458882.1">
    <property type="nucleotide sequence ID" value="NZ_LIIG01000287.1"/>
</dbReference>
<accession>A0A0N8R6Z7</accession>
<sequence length="303" mass="33763">MSSIAGQLINHERFVSVRTALQHALERARQGDPQILPIIGPTRVGKSKLISRFADGLQLSGTDTQSRKVVFVMTPKHLTGRAVVDACLAGIGMRAELYNNHVMAMQAFIRAVNKHQTELIIFDETQHMLERGTSTRQRDAADLLKGVFDQTTASMVLAGLPTLMGLFQHNEQLADRSRGAVEFYPYFWEGEDYRHFRSALAGALGFFADIGWHIPSASDGDFARRMYVATAGRYGLINKILIEVQALGANKCVAHYPEFAAAYRSAIQRRLITFNPFDQTQMIQTEHMALVYTQVMQEAGGTL</sequence>
<comment type="caution">
    <text evidence="1">The sequence shown here is derived from an EMBL/GenBank/DDBJ whole genome shotgun (WGS) entry which is preliminary data.</text>
</comment>
<dbReference type="Pfam" id="PF05621">
    <property type="entry name" value="TniB"/>
    <property type="match status" value="1"/>
</dbReference>
<dbReference type="Gene3D" id="3.40.50.300">
    <property type="entry name" value="P-loop containing nucleotide triphosphate hydrolases"/>
    <property type="match status" value="1"/>
</dbReference>